<organism evidence="1 2">
    <name type="scientific">Pseudomonas pergaminensis</name>
    <dbReference type="NCBI Taxonomy" id="2853159"/>
    <lineage>
        <taxon>Bacteria</taxon>
        <taxon>Pseudomonadati</taxon>
        <taxon>Pseudomonadota</taxon>
        <taxon>Gammaproteobacteria</taxon>
        <taxon>Pseudomonadales</taxon>
        <taxon>Pseudomonadaceae</taxon>
        <taxon>Pseudomonas</taxon>
    </lineage>
</organism>
<accession>A0ABW8RA84</accession>
<gene>
    <name evidence="1" type="ORF">ACJEBJ_28550</name>
</gene>
<sequence>MPAKNVKAPHTFWLSASSLTTIAGKPAPTKPRTHDAKRAAFDLALDLDLDPAFDLRRPIKHAGRNS</sequence>
<feature type="non-terminal residue" evidence="1">
    <location>
        <position position="66"/>
    </location>
</feature>
<evidence type="ECO:0000313" key="2">
    <source>
        <dbReference type="Proteomes" id="UP001623008"/>
    </source>
</evidence>
<name>A0ABW8RA84_9PSED</name>
<protein>
    <recommendedName>
        <fullName evidence="3">Integrase</fullName>
    </recommendedName>
</protein>
<evidence type="ECO:0000313" key="1">
    <source>
        <dbReference type="EMBL" id="MFK9008080.1"/>
    </source>
</evidence>
<comment type="caution">
    <text evidence="1">The sequence shown here is derived from an EMBL/GenBank/DDBJ whole genome shotgun (WGS) entry which is preliminary data.</text>
</comment>
<proteinExistence type="predicted"/>
<keyword evidence="2" id="KW-1185">Reference proteome</keyword>
<dbReference type="RefSeq" id="WP_406599848.1">
    <property type="nucleotide sequence ID" value="NZ_JBJHQF010000081.1"/>
</dbReference>
<evidence type="ECO:0008006" key="3">
    <source>
        <dbReference type="Google" id="ProtNLM"/>
    </source>
</evidence>
<dbReference type="EMBL" id="JBJHQF010000081">
    <property type="protein sequence ID" value="MFK9008080.1"/>
    <property type="molecule type" value="Genomic_DNA"/>
</dbReference>
<reference evidence="1 2" key="1">
    <citation type="submission" date="2024-11" db="EMBL/GenBank/DDBJ databases">
        <authorList>
            <person name="Lucas J.A."/>
        </authorList>
    </citation>
    <scope>NUCLEOTIDE SEQUENCE [LARGE SCALE GENOMIC DNA]</scope>
    <source>
        <strain evidence="1 2">Z 7.15</strain>
    </source>
</reference>
<dbReference type="Proteomes" id="UP001623008">
    <property type="component" value="Unassembled WGS sequence"/>
</dbReference>